<dbReference type="EMBL" id="LFJC01000003">
    <property type="protein sequence ID" value="PIT04371.1"/>
    <property type="molecule type" value="Genomic_DNA"/>
</dbReference>
<comment type="caution">
    <text evidence="7">The sequence shown here is derived from an EMBL/GenBank/DDBJ whole genome shotgun (WGS) entry which is preliminary data.</text>
</comment>
<dbReference type="AlphaFoldDB" id="A0A2M6UIJ8"/>
<dbReference type="InterPro" id="IPR011330">
    <property type="entry name" value="Glyco_hydro/deAcase_b/a-brl"/>
</dbReference>
<dbReference type="GO" id="GO:0016810">
    <property type="term" value="F:hydrolase activity, acting on carbon-nitrogen (but not peptide) bonds"/>
    <property type="evidence" value="ECO:0007669"/>
    <property type="project" value="InterPro"/>
</dbReference>
<evidence type="ECO:0000256" key="4">
    <source>
        <dbReference type="ARBA" id="ARBA00022729"/>
    </source>
</evidence>
<evidence type="ECO:0000313" key="8">
    <source>
        <dbReference type="Proteomes" id="UP000228930"/>
    </source>
</evidence>
<comment type="function">
    <text evidence="1">Is involved in generating a small heat-stable compound (Nod), an acylated oligomer of N-acetylglucosamine, that stimulates mitosis in various plant protoplasts.</text>
</comment>
<gene>
    <name evidence="7" type="ORF">TSA1_29150</name>
</gene>
<protein>
    <recommendedName>
        <fullName evidence="3">Chitooligosaccharide deacetylase</fullName>
    </recommendedName>
    <alternativeName>
        <fullName evidence="5">Nodulation protein B</fullName>
    </alternativeName>
</protein>
<dbReference type="Pfam" id="PF01522">
    <property type="entry name" value="Polysacc_deac_1"/>
    <property type="match status" value="1"/>
</dbReference>
<dbReference type="PANTHER" id="PTHR34216">
    <property type="match status" value="1"/>
</dbReference>
<evidence type="ECO:0000256" key="3">
    <source>
        <dbReference type="ARBA" id="ARBA00020071"/>
    </source>
</evidence>
<dbReference type="Gene3D" id="3.20.20.370">
    <property type="entry name" value="Glycoside hydrolase/deacetylase"/>
    <property type="match status" value="1"/>
</dbReference>
<evidence type="ECO:0000313" key="7">
    <source>
        <dbReference type="EMBL" id="PIT04371.1"/>
    </source>
</evidence>
<dbReference type="SUPFAM" id="SSF88713">
    <property type="entry name" value="Glycoside hydrolase/deacetylase"/>
    <property type="match status" value="1"/>
</dbReference>
<keyword evidence="4" id="KW-0732">Signal</keyword>
<dbReference type="Proteomes" id="UP000228930">
    <property type="component" value="Unassembled WGS sequence"/>
</dbReference>
<evidence type="ECO:0000259" key="6">
    <source>
        <dbReference type="Pfam" id="PF01522"/>
    </source>
</evidence>
<evidence type="ECO:0000256" key="5">
    <source>
        <dbReference type="ARBA" id="ARBA00032976"/>
    </source>
</evidence>
<dbReference type="CDD" id="cd10968">
    <property type="entry name" value="CE4_Mlr8448_like_5s"/>
    <property type="match status" value="1"/>
</dbReference>
<dbReference type="InterPro" id="IPR051398">
    <property type="entry name" value="Polysacch_Deacetylase"/>
</dbReference>
<proteinExistence type="inferred from homology"/>
<feature type="domain" description="NodB homology" evidence="6">
    <location>
        <begin position="92"/>
        <end position="280"/>
    </location>
</feature>
<keyword evidence="8" id="KW-1185">Reference proteome</keyword>
<dbReference type="PANTHER" id="PTHR34216:SF7">
    <property type="entry name" value="POLY-BETA-1,6-N-ACETYL-D-GLUCOSAMINE N-DEACETYLASE"/>
    <property type="match status" value="1"/>
</dbReference>
<accession>A0A2M6UIJ8</accession>
<evidence type="ECO:0000256" key="1">
    <source>
        <dbReference type="ARBA" id="ARBA00003236"/>
    </source>
</evidence>
<name>A0A2M6UIJ8_9BRAD</name>
<evidence type="ECO:0000256" key="2">
    <source>
        <dbReference type="ARBA" id="ARBA00010973"/>
    </source>
</evidence>
<dbReference type="RefSeq" id="WP_100179487.1">
    <property type="nucleotide sequence ID" value="NZ_LFJC01000003.1"/>
</dbReference>
<dbReference type="InterPro" id="IPR002509">
    <property type="entry name" value="NODB_dom"/>
</dbReference>
<reference evidence="7 8" key="1">
    <citation type="submission" date="2015-06" db="EMBL/GenBank/DDBJ databases">
        <title>Comparative genome analysis of nirS-carrying Bradyrhizobium sp. strains.</title>
        <authorList>
            <person name="Ishii S."/>
            <person name="Jang J."/>
            <person name="Nishizawa T."/>
            <person name="Senoo K."/>
        </authorList>
    </citation>
    <scope>NUCLEOTIDE SEQUENCE [LARGE SCALE GENOMIC DNA]</scope>
    <source>
        <strain evidence="7 8">TSA1</strain>
    </source>
</reference>
<comment type="similarity">
    <text evidence="2">Belongs to the polysaccharide deacetylase family.</text>
</comment>
<dbReference type="GO" id="GO:0005975">
    <property type="term" value="P:carbohydrate metabolic process"/>
    <property type="evidence" value="ECO:0007669"/>
    <property type="project" value="InterPro"/>
</dbReference>
<sequence length="352" mass="39029">MKQLRNNVIRAGLGALYFSGAHHLLRPLLSGVGAIFMLHHVRPAREAAFQPNRHLEVTPEFLRETLCHLRSRDIDIVSMDELHERLVQSRFERRFAAFTFDDGYRDNLDHALPVLREFDAPLTVYVASDFAEGTGRLWWAALEAVIAKAEQIDVTIGHSALRLDATTPAAKQATYDRLHDWLRALPGEHDLAREIEALCTRYDVDMAALCRGLCLSWDELKTFAADPLVTIGAHSVSHCNLAKLAEDVAAQELAVSRARIEQALERPVLHLAYPYGDREAAGTREFGLAATAGFKTAVTTRPGMLFAENADHMTALPRVSLNGNYQDARILPVLTSGAATAMWNGFRRIAAA</sequence>
<organism evidence="7 8">
    <name type="scientific">Bradyrhizobium nitroreducens</name>
    <dbReference type="NCBI Taxonomy" id="709803"/>
    <lineage>
        <taxon>Bacteria</taxon>
        <taxon>Pseudomonadati</taxon>
        <taxon>Pseudomonadota</taxon>
        <taxon>Alphaproteobacteria</taxon>
        <taxon>Hyphomicrobiales</taxon>
        <taxon>Nitrobacteraceae</taxon>
        <taxon>Bradyrhizobium</taxon>
    </lineage>
</organism>